<feature type="domain" description="Sushi" evidence="7">
    <location>
        <begin position="1010"/>
        <end position="1067"/>
    </location>
</feature>
<keyword evidence="4" id="KW-0325">Glycoprotein</keyword>
<feature type="disulfide bond" evidence="5">
    <location>
        <begin position="1328"/>
        <end position="1355"/>
    </location>
</feature>
<keyword evidence="6" id="KW-0812">Transmembrane</keyword>
<feature type="disulfide bond" evidence="5">
    <location>
        <begin position="632"/>
        <end position="659"/>
    </location>
</feature>
<feature type="domain" description="Sushi" evidence="7">
    <location>
        <begin position="140"/>
        <end position="197"/>
    </location>
</feature>
<dbReference type="CDD" id="cd00033">
    <property type="entry name" value="CCP"/>
    <property type="match status" value="26"/>
</dbReference>
<feature type="disulfide bond" evidence="5">
    <location>
        <begin position="1096"/>
        <end position="1123"/>
    </location>
</feature>
<feature type="disulfide bond" evidence="5">
    <location>
        <begin position="342"/>
        <end position="369"/>
    </location>
</feature>
<feature type="disulfide bond" evidence="5">
    <location>
        <begin position="806"/>
        <end position="833"/>
    </location>
</feature>
<feature type="disulfide bond" evidence="5">
    <location>
        <begin position="574"/>
        <end position="601"/>
    </location>
</feature>
<feature type="disulfide bond" evidence="5">
    <location>
        <begin position="1270"/>
        <end position="1297"/>
    </location>
</feature>
<evidence type="ECO:0000313" key="8">
    <source>
        <dbReference type="EMBL" id="WAR13240.1"/>
    </source>
</evidence>
<feature type="domain" description="Sushi" evidence="7">
    <location>
        <begin position="720"/>
        <end position="777"/>
    </location>
</feature>
<comment type="caution">
    <text evidence="5">Lacks conserved residue(s) required for the propagation of feature annotation.</text>
</comment>
<keyword evidence="1 5" id="KW-0768">Sushi</keyword>
<evidence type="ECO:0000259" key="7">
    <source>
        <dbReference type="PROSITE" id="PS50923"/>
    </source>
</evidence>
<dbReference type="InterPro" id="IPR035976">
    <property type="entry name" value="Sushi/SCR/CCP_sf"/>
</dbReference>
<feature type="domain" description="Sushi" evidence="7">
    <location>
        <begin position="778"/>
        <end position="835"/>
    </location>
</feature>
<feature type="domain" description="Sushi" evidence="7">
    <location>
        <begin position="894"/>
        <end position="951"/>
    </location>
</feature>
<feature type="domain" description="Sushi" evidence="7">
    <location>
        <begin position="836"/>
        <end position="893"/>
    </location>
</feature>
<protein>
    <submittedName>
        <fullName evidence="8">SVEP1-like protein</fullName>
    </submittedName>
</protein>
<feature type="domain" description="Sushi" evidence="7">
    <location>
        <begin position="430"/>
        <end position="487"/>
    </location>
</feature>
<dbReference type="InterPro" id="IPR000436">
    <property type="entry name" value="Sushi_SCR_CCP_dom"/>
</dbReference>
<dbReference type="InterPro" id="IPR050350">
    <property type="entry name" value="Compl-Cell_Adhes-Reg"/>
</dbReference>
<feature type="disulfide bond" evidence="5">
    <location>
        <begin position="1446"/>
        <end position="1473"/>
    </location>
</feature>
<feature type="disulfide bond" evidence="5">
    <location>
        <begin position="1038"/>
        <end position="1065"/>
    </location>
</feature>
<keyword evidence="6" id="KW-1133">Transmembrane helix</keyword>
<feature type="disulfide bond" evidence="5">
    <location>
        <begin position="690"/>
        <end position="717"/>
    </location>
</feature>
<dbReference type="Pfam" id="PF00084">
    <property type="entry name" value="Sushi"/>
    <property type="match status" value="26"/>
</dbReference>
<reference evidence="8" key="1">
    <citation type="submission" date="2022-11" db="EMBL/GenBank/DDBJ databases">
        <title>Centuries of genome instability and evolution in soft-shell clam transmissible cancer (bioRxiv).</title>
        <authorList>
            <person name="Hart S.F.M."/>
            <person name="Yonemitsu M.A."/>
            <person name="Giersch R.M."/>
            <person name="Beal B.F."/>
            <person name="Arriagada G."/>
            <person name="Davis B.W."/>
            <person name="Ostrander E.A."/>
            <person name="Goff S.P."/>
            <person name="Metzger M.J."/>
        </authorList>
    </citation>
    <scope>NUCLEOTIDE SEQUENCE</scope>
    <source>
        <strain evidence="8">MELC-2E11</strain>
        <tissue evidence="8">Siphon/mantle</tissue>
    </source>
</reference>
<evidence type="ECO:0000256" key="6">
    <source>
        <dbReference type="SAM" id="Phobius"/>
    </source>
</evidence>
<feature type="disulfide bond" evidence="5">
    <location>
        <begin position="516"/>
        <end position="543"/>
    </location>
</feature>
<feature type="domain" description="Sushi" evidence="7">
    <location>
        <begin position="256"/>
        <end position="313"/>
    </location>
</feature>
<feature type="domain" description="Sushi" evidence="7">
    <location>
        <begin position="546"/>
        <end position="603"/>
    </location>
</feature>
<feature type="disulfide bond" evidence="5">
    <location>
        <begin position="110"/>
        <end position="137"/>
    </location>
</feature>
<accession>A0ABY7EVC2</accession>
<dbReference type="PANTHER" id="PTHR19325">
    <property type="entry name" value="COMPLEMENT COMPONENT-RELATED SUSHI DOMAIN-CONTAINING"/>
    <property type="match status" value="1"/>
</dbReference>
<dbReference type="EMBL" id="CP111019">
    <property type="protein sequence ID" value="WAR13240.1"/>
    <property type="molecule type" value="Genomic_DNA"/>
</dbReference>
<keyword evidence="3 5" id="KW-1015">Disulfide bond</keyword>
<feature type="domain" description="Sushi" evidence="7">
    <location>
        <begin position="1417"/>
        <end position="1475"/>
    </location>
</feature>
<feature type="disulfide bond" evidence="5">
    <location>
        <begin position="284"/>
        <end position="311"/>
    </location>
</feature>
<evidence type="ECO:0000256" key="3">
    <source>
        <dbReference type="ARBA" id="ARBA00023157"/>
    </source>
</evidence>
<feature type="domain" description="Sushi" evidence="7">
    <location>
        <begin position="604"/>
        <end position="661"/>
    </location>
</feature>
<feature type="disulfide bond" evidence="5">
    <location>
        <begin position="226"/>
        <end position="253"/>
    </location>
</feature>
<dbReference type="PANTHER" id="PTHR19325:SF575">
    <property type="entry name" value="LOCOMOTION-RELATED PROTEIN HIKARU GENKI"/>
    <property type="match status" value="1"/>
</dbReference>
<feature type="disulfide bond" evidence="5">
    <location>
        <begin position="1505"/>
        <end position="1532"/>
    </location>
</feature>
<feature type="domain" description="Sushi" evidence="7">
    <location>
        <begin position="372"/>
        <end position="429"/>
    </location>
</feature>
<feature type="domain" description="Sushi" evidence="7">
    <location>
        <begin position="1300"/>
        <end position="1357"/>
    </location>
</feature>
<feature type="disulfide bond" evidence="5">
    <location>
        <begin position="458"/>
        <end position="485"/>
    </location>
</feature>
<feature type="domain" description="Sushi" evidence="7">
    <location>
        <begin position="1242"/>
        <end position="1299"/>
    </location>
</feature>
<feature type="disulfide bond" evidence="5">
    <location>
        <begin position="864"/>
        <end position="891"/>
    </location>
</feature>
<feature type="domain" description="Sushi" evidence="7">
    <location>
        <begin position="1358"/>
        <end position="1416"/>
    </location>
</feature>
<feature type="disulfide bond" evidence="5">
    <location>
        <begin position="1212"/>
        <end position="1239"/>
    </location>
</feature>
<dbReference type="SMART" id="SM00032">
    <property type="entry name" value="CCP"/>
    <property type="match status" value="26"/>
</dbReference>
<evidence type="ECO:0000256" key="5">
    <source>
        <dbReference type="PROSITE-ProRule" id="PRU00302"/>
    </source>
</evidence>
<dbReference type="Proteomes" id="UP001164746">
    <property type="component" value="Chromosome 8"/>
</dbReference>
<feature type="disulfide bond" evidence="5">
    <location>
        <begin position="748"/>
        <end position="775"/>
    </location>
</feature>
<feature type="disulfide bond" evidence="5">
    <location>
        <begin position="980"/>
        <end position="1007"/>
    </location>
</feature>
<keyword evidence="2" id="KW-0677">Repeat</keyword>
<evidence type="ECO:0000256" key="4">
    <source>
        <dbReference type="ARBA" id="ARBA00023180"/>
    </source>
</evidence>
<feature type="disulfide bond" evidence="5">
    <location>
        <begin position="1154"/>
        <end position="1181"/>
    </location>
</feature>
<feature type="domain" description="Sushi" evidence="7">
    <location>
        <begin position="1126"/>
        <end position="1183"/>
    </location>
</feature>
<evidence type="ECO:0000313" key="9">
    <source>
        <dbReference type="Proteomes" id="UP001164746"/>
    </source>
</evidence>
<sequence length="1668" mass="175782">MGSPDATCNATGQWDSPLPNCTIYDCGEPYLTDGVVNTSNGTQYEATAYFSCNDGYFLTGSPDATCNATGQWDSPLPNCTIHDCGELNLTNGNVITSTGTQFEATAYFSCNDGYFLTGSPDATCNATGQWDSPLPNCTIHDCGELNLTNGNVITSTGTQFEAIASFSCSNGYFLTGSPDATCNATGQWDSPLPNCTIHDCGELNLTDGNVITSTGTQFEATAYFSCSNGYFLTGSPDATCNATGQWDSPLPNCTIHDCGELNLTNGNVITSTGTQFEAIASFSCSNGYFLTGSPDATCNATGQWDSPLPNCTIHDCGELNLTNGNVITSTGTQFEAIASFSCSNGYFLTGSPDATCNATGQWDSPLPNCTIHDCGELNLTNGNVITSTGTQFEATAYFSCSNGYFLTGSPDATCNATGQWDSPLPNCTIHDCGELNLTNGNVITSTGTQYEAIASFSCSNGYFLTGSPDATCNATGQWDSPLPNCTIHDCGELNLTNGNVITSTGTQFEATAYFSCNDGYFLTGSPDATCNATGQWDSPLPNCTIHDCGELNLTNGNVITSTGTQFEATASFSCNDGYFLTGSPDATCNATGQWDSPLPNCTIHDCGELNLTNGNVITSTGTQFEAIAYFSCSNGYFLTGSPDATCNATGQWDSPLPNCTIHDCGELNLTNGNVITSTGTQFEATAYFSCNDGYFLTGSPDATCNATGQWDSPLPNCTIHDCGELNLTNGNVITSTGTQFEAIASFSCSNGYFLTGSPDATCNVTGQWDSPLPNCTIHDCGELNLTNGNVITSTGTQFEAIASFSCSNGYFLTGSPDATCNATGQWDSPLPNCTIHDCGELNLTNGNVITSTGTQFEATAYFSCSNGYFLTGSPDSTCNATGQWDSPLPNCTIHDCGELNLTNGNVITSTGTQFEATAYFSCSNGYFLTGSPDATCNATGQWDSPLPNCTIHDCGELNLTNGNVITSTGTQFEATASFSCSNGYFLTGSPDATCNATGQWDSPLPNCTIHDCGELNLTNGNVITSTGTQFEATAYFSCNDGYFLTGSPDATCNTTGQWDSPLPNCTIHDCGELNLTNGNVITSTGTQFEATAYFSCNDGYFLTGSPDATCNATGQWDSPLPNCTIHDCGELNLTNGNVITSTGTQFEAIASFSCSNGYFLTGSPDATCNATGQWDSPLPNCTIHDCGELNLTNGNVITSTGTQFEATAYFSCNDGYFLTGSPDATCNATGQWDSPLPNCTIHDCGELNLTNGNVITSTGTQFEAIASFSCSNGYFLTGSPDATCNATGQWDSPLPNCTIHDCGELNLTNGNVITSTGTQFEATASFSCSNGYFLTGSPDATCNATGQWDSPLPNCTIHDCGELNLTNGNVITSTGTQFEATAYFSCNDGYLLTGSPDATCNATGQWDNPLHTTCSLVDCFTPDEISNGNVFTSSMTTFGQNATYTCSEGYNLTGAHIRTCQGNGSWSFDTPSCLLVECGDLLPPTNGNIAVSTGTTFGQQAVYSCQHGYDLNGANTRTCTANGTWSGSPPGCIVSLGKARTTPSPKKLYIMPCICYEHHEWENLTQEEIIDQLVKDLSIDVTNTTLAQSRLISRSDPRASSAAIGTVAISLLAVIFGTVACLDVLTIWKDKRFSRCRKTISRRCRGRKIYDVSSVPHDTHIELNDQDD</sequence>
<dbReference type="SUPFAM" id="SSF57535">
    <property type="entry name" value="Complement control module/SCR domain"/>
    <property type="match status" value="26"/>
</dbReference>
<feature type="domain" description="Sushi" evidence="7">
    <location>
        <begin position="314"/>
        <end position="371"/>
    </location>
</feature>
<feature type="domain" description="Sushi" evidence="7">
    <location>
        <begin position="198"/>
        <end position="255"/>
    </location>
</feature>
<evidence type="ECO:0000256" key="1">
    <source>
        <dbReference type="ARBA" id="ARBA00022659"/>
    </source>
</evidence>
<feature type="domain" description="Sushi" evidence="7">
    <location>
        <begin position="952"/>
        <end position="1009"/>
    </location>
</feature>
<feature type="disulfide bond" evidence="5">
    <location>
        <begin position="922"/>
        <end position="949"/>
    </location>
</feature>
<feature type="domain" description="Sushi" evidence="7">
    <location>
        <begin position="1476"/>
        <end position="1534"/>
    </location>
</feature>
<feature type="disulfide bond" evidence="5">
    <location>
        <begin position="168"/>
        <end position="195"/>
    </location>
</feature>
<feature type="domain" description="Sushi" evidence="7">
    <location>
        <begin position="662"/>
        <end position="719"/>
    </location>
</feature>
<feature type="domain" description="Sushi" evidence="7">
    <location>
        <begin position="488"/>
        <end position="545"/>
    </location>
</feature>
<feature type="domain" description="Sushi" evidence="7">
    <location>
        <begin position="1184"/>
        <end position="1241"/>
    </location>
</feature>
<dbReference type="Gene3D" id="2.10.70.10">
    <property type="entry name" value="Complement Module, domain 1"/>
    <property type="match status" value="26"/>
</dbReference>
<organism evidence="8 9">
    <name type="scientific">Mya arenaria</name>
    <name type="common">Soft-shell clam</name>
    <dbReference type="NCBI Taxonomy" id="6604"/>
    <lineage>
        <taxon>Eukaryota</taxon>
        <taxon>Metazoa</taxon>
        <taxon>Spiralia</taxon>
        <taxon>Lophotrochozoa</taxon>
        <taxon>Mollusca</taxon>
        <taxon>Bivalvia</taxon>
        <taxon>Autobranchia</taxon>
        <taxon>Heteroconchia</taxon>
        <taxon>Euheterodonta</taxon>
        <taxon>Imparidentia</taxon>
        <taxon>Neoheterodontei</taxon>
        <taxon>Myida</taxon>
        <taxon>Myoidea</taxon>
        <taxon>Myidae</taxon>
        <taxon>Mya</taxon>
    </lineage>
</organism>
<keyword evidence="9" id="KW-1185">Reference proteome</keyword>
<name>A0ABY7EVC2_MYAAR</name>
<feature type="disulfide bond" evidence="5">
    <location>
        <begin position="400"/>
        <end position="427"/>
    </location>
</feature>
<gene>
    <name evidence="8" type="ORF">MAR_027420</name>
</gene>
<feature type="non-terminal residue" evidence="8">
    <location>
        <position position="1"/>
    </location>
</feature>
<feature type="domain" description="Sushi" evidence="7">
    <location>
        <begin position="82"/>
        <end position="139"/>
    </location>
</feature>
<feature type="transmembrane region" description="Helical" evidence="6">
    <location>
        <begin position="1602"/>
        <end position="1628"/>
    </location>
</feature>
<feature type="domain" description="Sushi" evidence="7">
    <location>
        <begin position="1"/>
        <end position="23"/>
    </location>
</feature>
<feature type="domain" description="Sushi" evidence="7">
    <location>
        <begin position="1068"/>
        <end position="1125"/>
    </location>
</feature>
<feature type="domain" description="Sushi" evidence="7">
    <location>
        <begin position="24"/>
        <end position="81"/>
    </location>
</feature>
<dbReference type="PROSITE" id="PS50923">
    <property type="entry name" value="SUSHI"/>
    <property type="match status" value="27"/>
</dbReference>
<feature type="disulfide bond" evidence="5">
    <location>
        <begin position="52"/>
        <end position="79"/>
    </location>
</feature>
<proteinExistence type="predicted"/>
<evidence type="ECO:0000256" key="2">
    <source>
        <dbReference type="ARBA" id="ARBA00022737"/>
    </source>
</evidence>
<keyword evidence="6" id="KW-0472">Membrane</keyword>